<keyword evidence="3 7" id="KW-0812">Transmembrane</keyword>
<feature type="transmembrane region" description="Helical" evidence="7">
    <location>
        <begin position="186"/>
        <end position="208"/>
    </location>
</feature>
<evidence type="ECO:0000313" key="9">
    <source>
        <dbReference type="EMBL" id="VUZ50712.1"/>
    </source>
</evidence>
<feature type="transmembrane region" description="Helical" evidence="7">
    <location>
        <begin position="523"/>
        <end position="541"/>
    </location>
</feature>
<feature type="transmembrane region" description="Helical" evidence="7">
    <location>
        <begin position="357"/>
        <end position="378"/>
    </location>
</feature>
<feature type="transmembrane region" description="Helical" evidence="7">
    <location>
        <begin position="327"/>
        <end position="345"/>
    </location>
</feature>
<comment type="subcellular location">
    <subcellularLocation>
        <location evidence="1">Endomembrane system</location>
        <topology evidence="1">Multi-pass membrane protein</topology>
    </subcellularLocation>
</comment>
<dbReference type="AlphaFoldDB" id="A0A564YTX2"/>
<gene>
    <name evidence="9" type="ORF">WMSIL1_LOCUS9574</name>
</gene>
<feature type="signal peptide" evidence="8">
    <location>
        <begin position="1"/>
        <end position="21"/>
    </location>
</feature>
<dbReference type="GO" id="GO:0098554">
    <property type="term" value="C:cytoplasmic side of endoplasmic reticulum membrane"/>
    <property type="evidence" value="ECO:0007669"/>
    <property type="project" value="TreeGrafter"/>
</dbReference>
<dbReference type="Proteomes" id="UP000321570">
    <property type="component" value="Unassembled WGS sequence"/>
</dbReference>
<evidence type="ECO:0000256" key="2">
    <source>
        <dbReference type="ARBA" id="ARBA00006859"/>
    </source>
</evidence>
<protein>
    <recommendedName>
        <fullName evidence="11">Signal peptide peptidase-like 2A</fullName>
    </recommendedName>
</protein>
<feature type="transmembrane region" description="Helical" evidence="7">
    <location>
        <begin position="463"/>
        <end position="484"/>
    </location>
</feature>
<evidence type="ECO:0000256" key="3">
    <source>
        <dbReference type="ARBA" id="ARBA00022692"/>
    </source>
</evidence>
<dbReference type="EMBL" id="CABIJS010000388">
    <property type="protein sequence ID" value="VUZ50712.1"/>
    <property type="molecule type" value="Genomic_DNA"/>
</dbReference>
<evidence type="ECO:0000256" key="1">
    <source>
        <dbReference type="ARBA" id="ARBA00004127"/>
    </source>
</evidence>
<keyword evidence="6 7" id="KW-0472">Membrane</keyword>
<feature type="transmembrane region" description="Helical" evidence="7">
    <location>
        <begin position="229"/>
        <end position="253"/>
    </location>
</feature>
<keyword evidence="5 7" id="KW-1133">Transmembrane helix</keyword>
<proteinExistence type="inferred from homology"/>
<name>A0A564YTX2_HYMDI</name>
<evidence type="ECO:0000256" key="8">
    <source>
        <dbReference type="SAM" id="SignalP"/>
    </source>
</evidence>
<feature type="transmembrane region" description="Helical" evidence="7">
    <location>
        <begin position="302"/>
        <end position="321"/>
    </location>
</feature>
<evidence type="ECO:0008006" key="11">
    <source>
        <dbReference type="Google" id="ProtNLM"/>
    </source>
</evidence>
<accession>A0A564YTX2</accession>
<dbReference type="GO" id="GO:0030660">
    <property type="term" value="C:Golgi-associated vesicle membrane"/>
    <property type="evidence" value="ECO:0007669"/>
    <property type="project" value="TreeGrafter"/>
</dbReference>
<dbReference type="Pfam" id="PF04258">
    <property type="entry name" value="Peptidase_A22B"/>
    <property type="match status" value="2"/>
</dbReference>
<evidence type="ECO:0000256" key="5">
    <source>
        <dbReference type="ARBA" id="ARBA00022989"/>
    </source>
</evidence>
<dbReference type="GO" id="GO:0005765">
    <property type="term" value="C:lysosomal membrane"/>
    <property type="evidence" value="ECO:0007669"/>
    <property type="project" value="TreeGrafter"/>
</dbReference>
<keyword evidence="4" id="KW-0378">Hydrolase</keyword>
<keyword evidence="10" id="KW-1185">Reference proteome</keyword>
<evidence type="ECO:0000256" key="7">
    <source>
        <dbReference type="SAM" id="Phobius"/>
    </source>
</evidence>
<evidence type="ECO:0000256" key="4">
    <source>
        <dbReference type="ARBA" id="ARBA00022801"/>
    </source>
</evidence>
<feature type="chain" id="PRO_5022213144" description="Signal peptide peptidase-like 2A" evidence="8">
    <location>
        <begin position="22"/>
        <end position="620"/>
    </location>
</feature>
<keyword evidence="8" id="KW-0732">Signal</keyword>
<dbReference type="InterPro" id="IPR007369">
    <property type="entry name" value="Peptidase_A22B_SPP"/>
</dbReference>
<comment type="similarity">
    <text evidence="2">Belongs to the peptidase A22B family.</text>
</comment>
<dbReference type="GO" id="GO:0098553">
    <property type="term" value="C:lumenal side of endoplasmic reticulum membrane"/>
    <property type="evidence" value="ECO:0007669"/>
    <property type="project" value="TreeGrafter"/>
</dbReference>
<dbReference type="GO" id="GO:0033619">
    <property type="term" value="P:membrane protein proteolysis"/>
    <property type="evidence" value="ECO:0007669"/>
    <property type="project" value="TreeGrafter"/>
</dbReference>
<dbReference type="InterPro" id="IPR006639">
    <property type="entry name" value="Preselin/SPP"/>
</dbReference>
<feature type="transmembrane region" description="Helical" evidence="7">
    <location>
        <begin position="259"/>
        <end position="282"/>
    </location>
</feature>
<sequence length="620" mass="67911">GLLKVCGIVTVLILFSNGICASKSFVPVTVLLNDTITRNFFYICAYGYLGPSSILSVPTTVLIDVRDLLADNTPESAVIDEVNNRITYVKQSFSQAVKATKAFSLLMFEDKTGVYEIASKMGISVILAEANDIKEIVKPDFDSVDYVFFVSKKILQNIFHQIKMDSPSGLLMDFSEPLPAGLGYEILAFSILKLLSLTSIATAGLIVIKNHEELLILVHKTRPNSLANPFLKAIVPALFILCTISLILLAYFFFDIMVYFFIAVFVVAGASAMSFVAAFFLFMKAPALKRLTFRIRKLDINAPRCILFFMFLSFTISWCVFRNDPSIGWIMQDIIGVFLIIQILADVSILMSFKTICICFLILICYDVFFVFISPFIVSSSSSSTAEAHQPSVESGSSVFSPKAQHEVLSRGRRGIANPGTSIMEAVATGSVGSSGELMPLVFKVSLATFGNRSFACQNNRDYAVLGFGDAILPGILCVFLAFYDTCWQRKVPWNFISALSGYLFGGVVVSIVLFSTKMAQPALLYLCPLTLGTTVLCAYCRGGTTELRNLWSGGLPTPTLVHDDNSTAAGVVSEVIYRLPGEERTLSSSGTGNKSVNEGIHESSLNVRGAYHQDRFLNI</sequence>
<organism evidence="9 10">
    <name type="scientific">Hymenolepis diminuta</name>
    <name type="common">Rat tapeworm</name>
    <dbReference type="NCBI Taxonomy" id="6216"/>
    <lineage>
        <taxon>Eukaryota</taxon>
        <taxon>Metazoa</taxon>
        <taxon>Spiralia</taxon>
        <taxon>Lophotrochozoa</taxon>
        <taxon>Platyhelminthes</taxon>
        <taxon>Cestoda</taxon>
        <taxon>Eucestoda</taxon>
        <taxon>Cyclophyllidea</taxon>
        <taxon>Hymenolepididae</taxon>
        <taxon>Hymenolepis</taxon>
    </lineage>
</organism>
<feature type="transmembrane region" description="Helical" evidence="7">
    <location>
        <begin position="496"/>
        <end position="517"/>
    </location>
</feature>
<feature type="non-terminal residue" evidence="9">
    <location>
        <position position="1"/>
    </location>
</feature>
<dbReference type="SMART" id="SM00730">
    <property type="entry name" value="PSN"/>
    <property type="match status" value="1"/>
</dbReference>
<evidence type="ECO:0000313" key="10">
    <source>
        <dbReference type="Proteomes" id="UP000321570"/>
    </source>
</evidence>
<dbReference type="PANTHER" id="PTHR12174">
    <property type="entry name" value="SIGNAL PEPTIDE PEPTIDASE"/>
    <property type="match status" value="1"/>
</dbReference>
<evidence type="ECO:0000256" key="6">
    <source>
        <dbReference type="ARBA" id="ARBA00023136"/>
    </source>
</evidence>
<reference evidence="9 10" key="1">
    <citation type="submission" date="2019-07" db="EMBL/GenBank/DDBJ databases">
        <authorList>
            <person name="Jastrzebski P J."/>
            <person name="Paukszto L."/>
            <person name="Jastrzebski P J."/>
        </authorList>
    </citation>
    <scope>NUCLEOTIDE SEQUENCE [LARGE SCALE GENOMIC DNA]</scope>
    <source>
        <strain evidence="9 10">WMS-il1</strain>
    </source>
</reference>
<dbReference type="GO" id="GO:0042500">
    <property type="term" value="F:aspartic endopeptidase activity, intramembrane cleaving"/>
    <property type="evidence" value="ECO:0007669"/>
    <property type="project" value="InterPro"/>
</dbReference>
<dbReference type="PANTHER" id="PTHR12174:SF103">
    <property type="entry name" value="INTRAMEMBRANE PROTEASE (IMPAS) FAMILY"/>
    <property type="match status" value="1"/>
</dbReference>